<keyword evidence="1" id="KW-0812">Transmembrane</keyword>
<evidence type="ECO:0000313" key="2">
    <source>
        <dbReference type="EMBL" id="OUD14206.1"/>
    </source>
</evidence>
<comment type="caution">
    <text evidence="2">The sequence shown here is derived from an EMBL/GenBank/DDBJ whole genome shotgun (WGS) entry which is preliminary data.</text>
</comment>
<dbReference type="RefSeq" id="WP_086487989.1">
    <property type="nucleotide sequence ID" value="NZ_MSLT01000012.1"/>
</dbReference>
<evidence type="ECO:0000256" key="1">
    <source>
        <dbReference type="SAM" id="Phobius"/>
    </source>
</evidence>
<organism evidence="2 3">
    <name type="scientific">Thioflexithrix psekupsensis</name>
    <dbReference type="NCBI Taxonomy" id="1570016"/>
    <lineage>
        <taxon>Bacteria</taxon>
        <taxon>Pseudomonadati</taxon>
        <taxon>Pseudomonadota</taxon>
        <taxon>Gammaproteobacteria</taxon>
        <taxon>Thiotrichales</taxon>
        <taxon>Thioflexithrix</taxon>
    </lineage>
</organism>
<keyword evidence="1" id="KW-0472">Membrane</keyword>
<accession>A0A251X881</accession>
<dbReference type="EMBL" id="MSLT01000012">
    <property type="protein sequence ID" value="OUD14206.1"/>
    <property type="molecule type" value="Genomic_DNA"/>
</dbReference>
<dbReference type="OrthoDB" id="448901at2"/>
<dbReference type="Proteomes" id="UP000194798">
    <property type="component" value="Unassembled WGS sequence"/>
</dbReference>
<feature type="transmembrane region" description="Helical" evidence="1">
    <location>
        <begin position="433"/>
        <end position="454"/>
    </location>
</feature>
<evidence type="ECO:0000313" key="3">
    <source>
        <dbReference type="Proteomes" id="UP000194798"/>
    </source>
</evidence>
<proteinExistence type="predicted"/>
<keyword evidence="3" id="KW-1185">Reference proteome</keyword>
<protein>
    <submittedName>
        <fullName evidence="2">Uncharacterized protein</fullName>
    </submittedName>
</protein>
<reference evidence="2 3" key="1">
    <citation type="submission" date="2016-12" db="EMBL/GenBank/DDBJ databases">
        <title>Thioflexothrix psekupsii D3 genome sequencing and assembly.</title>
        <authorList>
            <person name="Fomenkov A."/>
            <person name="Vincze T."/>
            <person name="Grabovich M."/>
            <person name="Anton B.P."/>
            <person name="Dubinina G."/>
            <person name="Orlova M."/>
            <person name="Belousova E."/>
            <person name="Roberts R.J."/>
        </authorList>
    </citation>
    <scope>NUCLEOTIDE SEQUENCE [LARGE SCALE GENOMIC DNA]</scope>
    <source>
        <strain evidence="2">D3</strain>
    </source>
</reference>
<sequence length="460" mass="52532">MIEFTTSSLTLYAYQLASDTDTDQRADAQQLWDNLTAVCQNVLHLPELAQFKRHFISEKGQDTRFLSLFGGENPSKAEQNEHWRARIVPVRLHDVYAVDFTLSPVNNPLSLAQLHQLNPKGCLLPQTINANLGQTLLLYLQPTTAISIDEPFIRQCIAQLWQDSGETSPEFVVKHGRLFGSSFYDCVSVSQAQNVIPIHLIVFIGEENHAKTLELAQKHNLILMKLLASRHKVEYVTRNAQINYNEARELDKLLKEKNKIFAQLPHSKTDKVDQLEQLLQELPNDAKQFGDHLRALNDHQFTLTANLKNYHDLLTQFQTLTADNDLHAWQNFYHYAKDITALQLDLFKGYLSPTQPLFQELTQNIQGLLQIQTLKHEFDKQERLERLVVVIASTLESAAISVKVDYHHHFAQDLFGHYYSNISGIFGEHLTGIFAHLGVGLGFGLLAFGILFLYQKTKKH</sequence>
<gene>
    <name evidence="2" type="ORF">TPSD3_07700</name>
</gene>
<keyword evidence="1" id="KW-1133">Transmembrane helix</keyword>
<dbReference type="AlphaFoldDB" id="A0A251X881"/>
<name>A0A251X881_9GAMM</name>